<evidence type="ECO:0000256" key="2">
    <source>
        <dbReference type="ARBA" id="ARBA00010845"/>
    </source>
</evidence>
<sequence length="667" mass="73733">MARLNEVPVPTESLETLRKKMLRQNRELAKTNNIRALRIRELENECACMLSENLELRSRILELEKQVEDNEARRIADHAMAIKAKLEAQLTEWGTLIAGLGLEPPAKRHSPMIRRRAKQTMSFSASRPSPSQRRLRDIAREIEELGHIPEARGNSRRSMNPEQIMALRSEADIEAESPELGPPPMSKYIEEEPVKVDSPSRSRPVASSDDTLKSGAKTRRLEPPIALTSSRPYIDGRAPSVIVEADEQEGREELATGERRERAHKPRSTVETAPEQPIKAGSKRKFEARDDSENIQPQKTTDENSLEKGAAGKSLLPDKGNLRTARDFAKMRKKSQLELSENVRKPLAAKCTNDDIINSPKKLLKTKPSVDDEIATAKLNAAKPKAPVGRPRLKPKNPLPAVTEAVPVLTIEPQETIVEVCDLAAPIREPALLLPSSPVTTDGPEGSRVGDTPPPADISSNGETSRPSRRNRTTISYTEPNLRAKMRRPTKELFDAVTGEGKYARRVSNYDPAMPESTKSRRETTISDIAGVTEEKNHLASPLAAKDLNTGIFLGSVVTERRKRSSSIAPKAMGVASGSLMDVDSSESSKDASISLDSSGLAEGDVYEFTSESPPPPPEKEEVKEPKKRGRRRTTTSRQSSLAPDDDYEDGLLARERIGSRRRSMMI</sequence>
<reference evidence="14" key="1">
    <citation type="journal article" date="2013" name="Ind. Biotechnol.">
        <title>Comparative genomics analysis of Trichoderma reesei strains.</title>
        <authorList>
            <person name="Koike H."/>
            <person name="Aerts A."/>
            <person name="LaButti K."/>
            <person name="Grigoriev I.V."/>
            <person name="Baker S.E."/>
        </authorList>
    </citation>
    <scope>NUCLEOTIDE SEQUENCE [LARGE SCALE GENOMIC DNA]</scope>
    <source>
        <strain evidence="14">ATCC 56765 / BCRC 32924 / NRRL 11460 / Rut C-30</strain>
    </source>
</reference>
<keyword evidence="7" id="KW-0131">Cell cycle</keyword>
<name>A0A024S9Z5_HYPJR</name>
<evidence type="ECO:0000256" key="9">
    <source>
        <dbReference type="SAM" id="Coils"/>
    </source>
</evidence>
<dbReference type="Proteomes" id="UP000024376">
    <property type="component" value="Unassembled WGS sequence"/>
</dbReference>
<comment type="similarity">
    <text evidence="2">Belongs to the shugoshin family.</text>
</comment>
<dbReference type="KEGG" id="trr:M419DRAFT_8541"/>
<feature type="coiled-coil region" evidence="9">
    <location>
        <begin position="14"/>
        <end position="73"/>
    </location>
</feature>
<dbReference type="InterPro" id="IPR011515">
    <property type="entry name" value="Shugoshin_C"/>
</dbReference>
<evidence type="ECO:0000313" key="14">
    <source>
        <dbReference type="Proteomes" id="UP000024376"/>
    </source>
</evidence>
<evidence type="ECO:0000256" key="7">
    <source>
        <dbReference type="ARBA" id="ARBA00023306"/>
    </source>
</evidence>
<dbReference type="GO" id="GO:0005634">
    <property type="term" value="C:nucleus"/>
    <property type="evidence" value="ECO:0007669"/>
    <property type="project" value="InterPro"/>
</dbReference>
<dbReference type="GO" id="GO:0045132">
    <property type="term" value="P:meiotic chromosome segregation"/>
    <property type="evidence" value="ECO:0007669"/>
    <property type="project" value="InterPro"/>
</dbReference>
<evidence type="ECO:0000256" key="3">
    <source>
        <dbReference type="ARBA" id="ARBA00022454"/>
    </source>
</evidence>
<dbReference type="Pfam" id="PF07557">
    <property type="entry name" value="Shugoshin_C"/>
    <property type="match status" value="1"/>
</dbReference>
<feature type="region of interest" description="Disordered" evidence="10">
    <location>
        <begin position="559"/>
        <end position="667"/>
    </location>
</feature>
<dbReference type="InterPro" id="IPR011516">
    <property type="entry name" value="Shugoshin_N"/>
</dbReference>
<comment type="subcellular location">
    <subcellularLocation>
        <location evidence="1">Chromosome</location>
        <location evidence="1">Centromere</location>
    </subcellularLocation>
</comment>
<keyword evidence="8" id="KW-0137">Centromere</keyword>
<feature type="domain" description="Shugoshin C-terminal" evidence="11">
    <location>
        <begin position="465"/>
        <end position="488"/>
    </location>
</feature>
<organism evidence="13 14">
    <name type="scientific">Hypocrea jecorina (strain ATCC 56765 / BCRC 32924 / NRRL 11460 / Rut C-30)</name>
    <name type="common">Trichoderma reesei</name>
    <dbReference type="NCBI Taxonomy" id="1344414"/>
    <lineage>
        <taxon>Eukaryota</taxon>
        <taxon>Fungi</taxon>
        <taxon>Dikarya</taxon>
        <taxon>Ascomycota</taxon>
        <taxon>Pezizomycotina</taxon>
        <taxon>Sordariomycetes</taxon>
        <taxon>Hypocreomycetidae</taxon>
        <taxon>Hypocreales</taxon>
        <taxon>Hypocreaceae</taxon>
        <taxon>Trichoderma</taxon>
    </lineage>
</organism>
<keyword evidence="4" id="KW-0132">Cell division</keyword>
<keyword evidence="5" id="KW-0159">Chromosome partition</keyword>
<evidence type="ECO:0000256" key="4">
    <source>
        <dbReference type="ARBA" id="ARBA00022618"/>
    </source>
</evidence>
<evidence type="ECO:0000256" key="8">
    <source>
        <dbReference type="ARBA" id="ARBA00023328"/>
    </source>
</evidence>
<evidence type="ECO:0000256" key="6">
    <source>
        <dbReference type="ARBA" id="ARBA00023054"/>
    </source>
</evidence>
<feature type="region of interest" description="Disordered" evidence="10">
    <location>
        <begin position="431"/>
        <end position="497"/>
    </location>
</feature>
<evidence type="ECO:0000259" key="12">
    <source>
        <dbReference type="Pfam" id="PF07558"/>
    </source>
</evidence>
<dbReference type="AlphaFoldDB" id="A0A024S9Z5"/>
<dbReference type="EMBL" id="KI911146">
    <property type="protein sequence ID" value="ETS02185.1"/>
    <property type="molecule type" value="Genomic_DNA"/>
</dbReference>
<gene>
    <name evidence="13" type="ORF">M419DRAFT_8541</name>
</gene>
<keyword evidence="3" id="KW-0158">Chromosome</keyword>
<accession>A0A024S9Z5</accession>
<proteinExistence type="inferred from homology"/>
<feature type="compositionally biased region" description="Basic residues" evidence="10">
    <location>
        <begin position="626"/>
        <end position="635"/>
    </location>
</feature>
<dbReference type="OrthoDB" id="5394106at2759"/>
<dbReference type="GO" id="GO:0000779">
    <property type="term" value="C:condensed chromosome, centromeric region"/>
    <property type="evidence" value="ECO:0007669"/>
    <property type="project" value="UniProtKB-ARBA"/>
</dbReference>
<dbReference type="GO" id="GO:0051301">
    <property type="term" value="P:cell division"/>
    <property type="evidence" value="ECO:0007669"/>
    <property type="project" value="UniProtKB-KW"/>
</dbReference>
<evidence type="ECO:0000256" key="5">
    <source>
        <dbReference type="ARBA" id="ARBA00022829"/>
    </source>
</evidence>
<feature type="region of interest" description="Disordered" evidence="10">
    <location>
        <begin position="193"/>
        <end position="325"/>
    </location>
</feature>
<protein>
    <recommendedName>
        <fullName evidence="15">Shugoshin</fullName>
    </recommendedName>
</protein>
<feature type="compositionally biased region" description="Basic and acidic residues" evidence="10">
    <location>
        <begin position="251"/>
        <end position="261"/>
    </location>
</feature>
<feature type="domain" description="Shugoshin N-terminal coiled-coil" evidence="12">
    <location>
        <begin position="17"/>
        <end position="61"/>
    </location>
</feature>
<dbReference type="Pfam" id="PF07558">
    <property type="entry name" value="Shugoshin_N"/>
    <property type="match status" value="1"/>
</dbReference>
<dbReference type="HOGENOM" id="CLU_013723_1_1_1"/>
<evidence type="ECO:0000313" key="13">
    <source>
        <dbReference type="EMBL" id="ETS02185.1"/>
    </source>
</evidence>
<evidence type="ECO:0008006" key="15">
    <source>
        <dbReference type="Google" id="ProtNLM"/>
    </source>
</evidence>
<evidence type="ECO:0000256" key="1">
    <source>
        <dbReference type="ARBA" id="ARBA00004584"/>
    </source>
</evidence>
<evidence type="ECO:0000256" key="10">
    <source>
        <dbReference type="SAM" id="MobiDB-lite"/>
    </source>
</evidence>
<evidence type="ECO:0000259" key="11">
    <source>
        <dbReference type="Pfam" id="PF07557"/>
    </source>
</evidence>
<keyword evidence="6 9" id="KW-0175">Coiled coil</keyword>